<dbReference type="InterPro" id="IPR042573">
    <property type="entry name" value="GNAT_acetyltra_N"/>
</dbReference>
<comment type="caution">
    <text evidence="2">The sequence shown here is derived from an EMBL/GenBank/DDBJ whole genome shotgun (WGS) entry which is preliminary data.</text>
</comment>
<proteinExistence type="predicted"/>
<dbReference type="OrthoDB" id="7054616at2"/>
<dbReference type="Pfam" id="PF12746">
    <property type="entry name" value="GNAT_acetyltran"/>
    <property type="match status" value="1"/>
</dbReference>
<dbReference type="EMBL" id="BJYA01000004">
    <property type="protein sequence ID" value="GEN45428.1"/>
    <property type="molecule type" value="Genomic_DNA"/>
</dbReference>
<dbReference type="Gene3D" id="3.40.630.30">
    <property type="match status" value="1"/>
</dbReference>
<dbReference type="PANTHER" id="PTHR31143:SF2">
    <property type="entry name" value="FR47-LIKE DOMAIN-CONTAINING PROTEIN-RELATED"/>
    <property type="match status" value="1"/>
</dbReference>
<evidence type="ECO:0000313" key="2">
    <source>
        <dbReference type="EMBL" id="GEN45428.1"/>
    </source>
</evidence>
<dbReference type="GO" id="GO:0016747">
    <property type="term" value="F:acyltransferase activity, transferring groups other than amino-acyl groups"/>
    <property type="evidence" value="ECO:0007669"/>
    <property type="project" value="InterPro"/>
</dbReference>
<dbReference type="PANTHER" id="PTHR31143">
    <property type="match status" value="1"/>
</dbReference>
<reference evidence="2 3" key="1">
    <citation type="submission" date="2019-07" db="EMBL/GenBank/DDBJ databases">
        <title>Whole genome shotgun sequence of Alkalibacillus haloalkaliphilus NBRC 103110.</title>
        <authorList>
            <person name="Hosoyama A."/>
            <person name="Uohara A."/>
            <person name="Ohji S."/>
            <person name="Ichikawa N."/>
        </authorList>
    </citation>
    <scope>NUCLEOTIDE SEQUENCE [LARGE SCALE GENOMIC DNA]</scope>
    <source>
        <strain evidence="2 3">NBRC 103110</strain>
    </source>
</reference>
<accession>A0A511W514</accession>
<name>A0A511W514_9BACI</name>
<dbReference type="SUPFAM" id="SSF55729">
    <property type="entry name" value="Acyl-CoA N-acyltransferases (Nat)"/>
    <property type="match status" value="1"/>
</dbReference>
<keyword evidence="3" id="KW-1185">Reference proteome</keyword>
<dbReference type="Gene3D" id="3.40.630.110">
    <property type="entry name" value="GNAT acetyltransferase-like"/>
    <property type="match status" value="1"/>
</dbReference>
<dbReference type="InterPro" id="IPR016181">
    <property type="entry name" value="Acyl_CoA_acyltransferase"/>
</dbReference>
<dbReference type="PROSITE" id="PS51186">
    <property type="entry name" value="GNAT"/>
    <property type="match status" value="1"/>
</dbReference>
<evidence type="ECO:0000259" key="1">
    <source>
        <dbReference type="PROSITE" id="PS51186"/>
    </source>
</evidence>
<sequence length="254" mass="28748">MIHYVEIQEREKLATLFKDFDDTVVSSCLQGHMGSAYVDDLNHPTVAQIIVGIFVFYAGDPDADEANELLHNLPDFTLATVKTEEWKKKIEALHKGSFEKIKRYEFYKNPNHLNQDHIKKNLADIPEGYELKPIDLTLAEDPSLHELSEDFISQFNSTKDFLDRGMGFVILHKGKAVCGATSFSIYDDGIEIEVATHPDYRRKGLATITASALILECLSQGLYPSWDAANMESVKLAEKLGYKFKTEYETYVIG</sequence>
<dbReference type="CDD" id="cd04301">
    <property type="entry name" value="NAT_SF"/>
    <property type="match status" value="1"/>
</dbReference>
<dbReference type="InterPro" id="IPR000182">
    <property type="entry name" value="GNAT_dom"/>
</dbReference>
<protein>
    <submittedName>
        <fullName evidence="2">Zwittermicin A resistance protein ZmaR</fullName>
    </submittedName>
</protein>
<organism evidence="2 3">
    <name type="scientific">Alkalibacillus haloalkaliphilus</name>
    <dbReference type="NCBI Taxonomy" id="94136"/>
    <lineage>
        <taxon>Bacteria</taxon>
        <taxon>Bacillati</taxon>
        <taxon>Bacillota</taxon>
        <taxon>Bacilli</taxon>
        <taxon>Bacillales</taxon>
        <taxon>Bacillaceae</taxon>
        <taxon>Alkalibacillus</taxon>
    </lineage>
</organism>
<dbReference type="RefSeq" id="WP_146815340.1">
    <property type="nucleotide sequence ID" value="NZ_BJYA01000004.1"/>
</dbReference>
<gene>
    <name evidence="2" type="primary">zmaR</name>
    <name evidence="2" type="ORF">AHA02nite_12040</name>
</gene>
<dbReference type="AlphaFoldDB" id="A0A511W514"/>
<evidence type="ECO:0000313" key="3">
    <source>
        <dbReference type="Proteomes" id="UP000321440"/>
    </source>
</evidence>
<dbReference type="Proteomes" id="UP000321440">
    <property type="component" value="Unassembled WGS sequence"/>
</dbReference>
<dbReference type="InterPro" id="IPR027365">
    <property type="entry name" value="GNAT_acetyltra_YdfB-like"/>
</dbReference>
<feature type="domain" description="N-acetyltransferase" evidence="1">
    <location>
        <begin position="129"/>
        <end position="254"/>
    </location>
</feature>